<reference evidence="2" key="1">
    <citation type="submission" date="2020-05" db="EMBL/GenBank/DDBJ databases">
        <authorList>
            <person name="Chiriac C."/>
            <person name="Salcher M."/>
            <person name="Ghai R."/>
            <person name="Kavagutti S V."/>
        </authorList>
    </citation>
    <scope>NUCLEOTIDE SEQUENCE</scope>
</reference>
<feature type="region of interest" description="Disordered" evidence="1">
    <location>
        <begin position="195"/>
        <end position="236"/>
    </location>
</feature>
<dbReference type="EMBL" id="LR797523">
    <property type="protein sequence ID" value="CAB4222681.1"/>
    <property type="molecule type" value="Genomic_DNA"/>
</dbReference>
<name>A0A6J5T6I5_9CAUD</name>
<proteinExistence type="predicted"/>
<evidence type="ECO:0000256" key="1">
    <source>
        <dbReference type="SAM" id="MobiDB-lite"/>
    </source>
</evidence>
<gene>
    <name evidence="2" type="ORF">UFOVP1655_179</name>
</gene>
<feature type="compositionally biased region" description="Basic and acidic residues" evidence="1">
    <location>
        <begin position="223"/>
        <end position="236"/>
    </location>
</feature>
<protein>
    <submittedName>
        <fullName evidence="2">Uncharacterized protein</fullName>
    </submittedName>
</protein>
<evidence type="ECO:0000313" key="2">
    <source>
        <dbReference type="EMBL" id="CAB4222681.1"/>
    </source>
</evidence>
<organism evidence="2">
    <name type="scientific">uncultured Caudovirales phage</name>
    <dbReference type="NCBI Taxonomy" id="2100421"/>
    <lineage>
        <taxon>Viruses</taxon>
        <taxon>Duplodnaviria</taxon>
        <taxon>Heunggongvirae</taxon>
        <taxon>Uroviricota</taxon>
        <taxon>Caudoviricetes</taxon>
        <taxon>Peduoviridae</taxon>
        <taxon>Maltschvirus</taxon>
        <taxon>Maltschvirus maltsch</taxon>
    </lineage>
</organism>
<accession>A0A6J5T6I5</accession>
<sequence length="236" mass="26412">MSKKLKDFMLEWGTEMHPSLAKYLKSKGLDPRYVSRNQMISHAKTGDFNKWKQDHYNKARLTHGMESVDVEDLDVIEEDITVDKSPIGYTVTNKKTGIVTNHKTRASANRKADKGDNAYGGYIHKVDAIYEDKFQDPKAATQTVGMEIESNGKPLSNSTKRIKDIVTYGKKPKFIGTDEKSSFGSNKPKALALVTGGTTETGEPRNDIIIDPSMKLTSGQPDTNKEDRNREKKIAK</sequence>